<evidence type="ECO:0000256" key="2">
    <source>
        <dbReference type="ARBA" id="ARBA00022670"/>
    </source>
</evidence>
<dbReference type="RefSeq" id="WP_137100521.1">
    <property type="nucleotide sequence ID" value="NZ_CP039865.1"/>
</dbReference>
<dbReference type="CDD" id="cd07340">
    <property type="entry name" value="M48B_Htpx_like"/>
    <property type="match status" value="1"/>
</dbReference>
<feature type="transmembrane region" description="Helical" evidence="11">
    <location>
        <begin position="64"/>
        <end position="84"/>
    </location>
</feature>
<evidence type="ECO:0000256" key="7">
    <source>
        <dbReference type="ARBA" id="ARBA00022989"/>
    </source>
</evidence>
<name>A0A4D7QT14_9HYPH</name>
<evidence type="ECO:0000256" key="4">
    <source>
        <dbReference type="ARBA" id="ARBA00022723"/>
    </source>
</evidence>
<evidence type="ECO:0000256" key="10">
    <source>
        <dbReference type="RuleBase" id="RU003983"/>
    </source>
</evidence>
<evidence type="ECO:0000256" key="5">
    <source>
        <dbReference type="ARBA" id="ARBA00022801"/>
    </source>
</evidence>
<evidence type="ECO:0000256" key="9">
    <source>
        <dbReference type="ARBA" id="ARBA00023136"/>
    </source>
</evidence>
<dbReference type="GO" id="GO:0046872">
    <property type="term" value="F:metal ion binding"/>
    <property type="evidence" value="ECO:0007669"/>
    <property type="project" value="UniProtKB-KW"/>
</dbReference>
<accession>A0A4D7QT14</accession>
<evidence type="ECO:0000313" key="13">
    <source>
        <dbReference type="EMBL" id="QCK87192.1"/>
    </source>
</evidence>
<feature type="transmembrane region" description="Helical" evidence="11">
    <location>
        <begin position="177"/>
        <end position="199"/>
    </location>
</feature>
<sequence>MVGQAFGLYGHIRRNRIRSGFLLAGLFVLAYAMAYGLILVAYGLGFVTAGESAAAATGRTFLVALPFVTLGTLAWVFIGFRFNVGMIGLMSGARGIGREDNPKLYKMLENLCISRGLTMPKLAILDSEALNAFASGVNEKQFTITVTTGLIANLDDAEIEAVLAHELTHIRNGDVRMMIIAVVIAGVLSLVGEIVFRMFTQGGLRFSSSSSRDDRKGGGAAVLIGIAIIVASWVLAIIVRLSLSRAREYLADAGAVELTKNPDAMISALLKISGRADIDGVPSGIMDMCVENDPDNAFSDLFSTHPSVTKRVQALAATAGGRLPQAMPPRPPAMADREALPQMVEARGPWGIRPPH</sequence>
<keyword evidence="7 11" id="KW-1133">Transmembrane helix</keyword>
<reference evidence="13 14" key="1">
    <citation type="submission" date="2019-04" db="EMBL/GenBank/DDBJ databases">
        <title>Phreatobacter aquaticus sp. nov.</title>
        <authorList>
            <person name="Choi A."/>
            <person name="Baek K."/>
        </authorList>
    </citation>
    <scope>NUCLEOTIDE SEQUENCE [LARGE SCALE GENOMIC DNA]</scope>
    <source>
        <strain evidence="13 14">NMCR1094</strain>
    </source>
</reference>
<evidence type="ECO:0000256" key="3">
    <source>
        <dbReference type="ARBA" id="ARBA00022692"/>
    </source>
</evidence>
<feature type="domain" description="Peptidase M48" evidence="12">
    <location>
        <begin position="100"/>
        <end position="318"/>
    </location>
</feature>
<dbReference type="AlphaFoldDB" id="A0A4D7QT14"/>
<dbReference type="InterPro" id="IPR050083">
    <property type="entry name" value="HtpX_protease"/>
</dbReference>
<keyword evidence="1" id="KW-1003">Cell membrane</keyword>
<dbReference type="Pfam" id="PF01435">
    <property type="entry name" value="Peptidase_M48"/>
    <property type="match status" value="1"/>
</dbReference>
<dbReference type="InterPro" id="IPR001915">
    <property type="entry name" value="Peptidase_M48"/>
</dbReference>
<protein>
    <submittedName>
        <fullName evidence="13">Peptidase M48 Ste24p</fullName>
    </submittedName>
</protein>
<dbReference type="GO" id="GO:0004222">
    <property type="term" value="F:metalloendopeptidase activity"/>
    <property type="evidence" value="ECO:0007669"/>
    <property type="project" value="InterPro"/>
</dbReference>
<dbReference type="Proteomes" id="UP000298588">
    <property type="component" value="Chromosome"/>
</dbReference>
<dbReference type="Gene3D" id="3.30.2010.10">
    <property type="entry name" value="Metalloproteases ('zincins'), catalytic domain"/>
    <property type="match status" value="1"/>
</dbReference>
<keyword evidence="8 10" id="KW-0482">Metalloprotease</keyword>
<comment type="similarity">
    <text evidence="10">Belongs to the peptidase M48 family.</text>
</comment>
<organism evidence="13 14">
    <name type="scientific">Phreatobacter aquaticus</name>
    <dbReference type="NCBI Taxonomy" id="2570229"/>
    <lineage>
        <taxon>Bacteria</taxon>
        <taxon>Pseudomonadati</taxon>
        <taxon>Pseudomonadota</taxon>
        <taxon>Alphaproteobacteria</taxon>
        <taxon>Hyphomicrobiales</taxon>
        <taxon>Phreatobacteraceae</taxon>
        <taxon>Phreatobacter</taxon>
    </lineage>
</organism>
<dbReference type="EMBL" id="CP039865">
    <property type="protein sequence ID" value="QCK87192.1"/>
    <property type="molecule type" value="Genomic_DNA"/>
</dbReference>
<gene>
    <name evidence="13" type="ORF">E8L99_16215</name>
</gene>
<keyword evidence="9 11" id="KW-0472">Membrane</keyword>
<keyword evidence="14" id="KW-1185">Reference proteome</keyword>
<proteinExistence type="inferred from homology"/>
<keyword evidence="3 11" id="KW-0812">Transmembrane</keyword>
<feature type="transmembrane region" description="Helical" evidence="11">
    <location>
        <begin position="21"/>
        <end position="44"/>
    </location>
</feature>
<evidence type="ECO:0000256" key="11">
    <source>
        <dbReference type="SAM" id="Phobius"/>
    </source>
</evidence>
<evidence type="ECO:0000256" key="1">
    <source>
        <dbReference type="ARBA" id="ARBA00022475"/>
    </source>
</evidence>
<keyword evidence="5 10" id="KW-0378">Hydrolase</keyword>
<keyword evidence="6 10" id="KW-0862">Zinc</keyword>
<evidence type="ECO:0000259" key="12">
    <source>
        <dbReference type="Pfam" id="PF01435"/>
    </source>
</evidence>
<feature type="transmembrane region" description="Helical" evidence="11">
    <location>
        <begin position="219"/>
        <end position="239"/>
    </location>
</feature>
<evidence type="ECO:0000256" key="8">
    <source>
        <dbReference type="ARBA" id="ARBA00023049"/>
    </source>
</evidence>
<evidence type="ECO:0000313" key="14">
    <source>
        <dbReference type="Proteomes" id="UP000298588"/>
    </source>
</evidence>
<dbReference type="PANTHER" id="PTHR43221:SF2">
    <property type="entry name" value="PROTEASE HTPX HOMOLOG"/>
    <property type="match status" value="1"/>
</dbReference>
<dbReference type="PANTHER" id="PTHR43221">
    <property type="entry name" value="PROTEASE HTPX"/>
    <property type="match status" value="1"/>
</dbReference>
<dbReference type="KEGG" id="paqt:E8L99_16215"/>
<keyword evidence="2 10" id="KW-0645">Protease</keyword>
<comment type="cofactor">
    <cofactor evidence="10">
        <name>Zn(2+)</name>
        <dbReference type="ChEBI" id="CHEBI:29105"/>
    </cofactor>
    <text evidence="10">Binds 1 zinc ion per subunit.</text>
</comment>
<dbReference type="GO" id="GO:0006508">
    <property type="term" value="P:proteolysis"/>
    <property type="evidence" value="ECO:0007669"/>
    <property type="project" value="UniProtKB-KW"/>
</dbReference>
<dbReference type="OrthoDB" id="15218at2"/>
<evidence type="ECO:0000256" key="6">
    <source>
        <dbReference type="ARBA" id="ARBA00022833"/>
    </source>
</evidence>
<keyword evidence="4" id="KW-0479">Metal-binding</keyword>